<accession>A0A3B0T6Y6</accession>
<feature type="domain" description="HTH araC/xylS-type" evidence="4">
    <location>
        <begin position="102"/>
        <end position="200"/>
    </location>
</feature>
<dbReference type="InterPro" id="IPR050204">
    <property type="entry name" value="AraC_XylS_family_regulators"/>
</dbReference>
<dbReference type="PANTHER" id="PTHR46796">
    <property type="entry name" value="HTH-TYPE TRANSCRIPTIONAL ACTIVATOR RHAS-RELATED"/>
    <property type="match status" value="1"/>
</dbReference>
<dbReference type="Pfam" id="PF12833">
    <property type="entry name" value="HTH_18"/>
    <property type="match status" value="1"/>
</dbReference>
<evidence type="ECO:0000313" key="5">
    <source>
        <dbReference type="EMBL" id="VAW12620.1"/>
    </source>
</evidence>
<keyword evidence="2" id="KW-0238">DNA-binding</keyword>
<dbReference type="GO" id="GO:0003700">
    <property type="term" value="F:DNA-binding transcription factor activity"/>
    <property type="evidence" value="ECO:0007669"/>
    <property type="project" value="InterPro"/>
</dbReference>
<organism evidence="5">
    <name type="scientific">hydrothermal vent metagenome</name>
    <dbReference type="NCBI Taxonomy" id="652676"/>
    <lineage>
        <taxon>unclassified sequences</taxon>
        <taxon>metagenomes</taxon>
        <taxon>ecological metagenomes</taxon>
    </lineage>
</organism>
<evidence type="ECO:0000259" key="4">
    <source>
        <dbReference type="PROSITE" id="PS01124"/>
    </source>
</evidence>
<proteinExistence type="predicted"/>
<dbReference type="InterPro" id="IPR009057">
    <property type="entry name" value="Homeodomain-like_sf"/>
</dbReference>
<keyword evidence="3" id="KW-0804">Transcription</keyword>
<evidence type="ECO:0000256" key="3">
    <source>
        <dbReference type="ARBA" id="ARBA00023163"/>
    </source>
</evidence>
<dbReference type="InterPro" id="IPR018060">
    <property type="entry name" value="HTH_AraC"/>
</dbReference>
<dbReference type="AlphaFoldDB" id="A0A3B0T6Y6"/>
<keyword evidence="1" id="KW-0805">Transcription regulation</keyword>
<name>A0A3B0T6Y6_9ZZZZ</name>
<dbReference type="GO" id="GO:0043565">
    <property type="term" value="F:sequence-specific DNA binding"/>
    <property type="evidence" value="ECO:0007669"/>
    <property type="project" value="InterPro"/>
</dbReference>
<dbReference type="SMART" id="SM00342">
    <property type="entry name" value="HTH_ARAC"/>
    <property type="match status" value="1"/>
</dbReference>
<dbReference type="PROSITE" id="PS01124">
    <property type="entry name" value="HTH_ARAC_FAMILY_2"/>
    <property type="match status" value="1"/>
</dbReference>
<sequence>MSEAVLATWQTASRTDSAAVVIPDGCRDLIMWAAPGQRPRWFVSALAGRTKIASLGAGDYLKGYRLKPWVRIDINGLLGSVRNQYLDDREIYCRIDRFCRLSASANEAQSCLAADVVTVAQAAGRLGVSQRSLQRLAMRKTGRPPSFWLMLARVRKSARLLSGQVSLAEHADAHNFSDQAHMTREFRRWLNISPSLLRSGVEQFSQLQNPGYG</sequence>
<dbReference type="Gene3D" id="1.10.10.60">
    <property type="entry name" value="Homeodomain-like"/>
    <property type="match status" value="1"/>
</dbReference>
<evidence type="ECO:0000256" key="1">
    <source>
        <dbReference type="ARBA" id="ARBA00023015"/>
    </source>
</evidence>
<protein>
    <recommendedName>
        <fullName evidence="4">HTH araC/xylS-type domain-containing protein</fullName>
    </recommendedName>
</protein>
<reference evidence="5" key="1">
    <citation type="submission" date="2018-06" db="EMBL/GenBank/DDBJ databases">
        <authorList>
            <person name="Zhirakovskaya E."/>
        </authorList>
    </citation>
    <scope>NUCLEOTIDE SEQUENCE</scope>
</reference>
<dbReference type="EMBL" id="UOEM01000049">
    <property type="protein sequence ID" value="VAW12620.1"/>
    <property type="molecule type" value="Genomic_DNA"/>
</dbReference>
<gene>
    <name evidence="5" type="ORF">MNBD_ALPHA09-1878</name>
</gene>
<dbReference type="SUPFAM" id="SSF46689">
    <property type="entry name" value="Homeodomain-like"/>
    <property type="match status" value="1"/>
</dbReference>
<evidence type="ECO:0000256" key="2">
    <source>
        <dbReference type="ARBA" id="ARBA00023125"/>
    </source>
</evidence>